<feature type="transmembrane region" description="Helical" evidence="2">
    <location>
        <begin position="21"/>
        <end position="40"/>
    </location>
</feature>
<dbReference type="EMBL" id="JBBPCC010000001">
    <property type="protein sequence ID" value="MEK8126455.1"/>
    <property type="molecule type" value="Genomic_DNA"/>
</dbReference>
<keyword evidence="2" id="KW-0472">Membrane</keyword>
<name>A0ABU9DC87_9BACL</name>
<proteinExistence type="predicted"/>
<feature type="region of interest" description="Disordered" evidence="1">
    <location>
        <begin position="83"/>
        <end position="119"/>
    </location>
</feature>
<keyword evidence="4" id="KW-1185">Reference proteome</keyword>
<keyword evidence="2" id="KW-1133">Transmembrane helix</keyword>
<dbReference type="Proteomes" id="UP001469365">
    <property type="component" value="Unassembled WGS sequence"/>
</dbReference>
<gene>
    <name evidence="3" type="ORF">WMW72_00850</name>
</gene>
<reference evidence="3 4" key="1">
    <citation type="submission" date="2024-04" db="EMBL/GenBank/DDBJ databases">
        <title>draft genome sequnece of Paenibacillus filicis.</title>
        <authorList>
            <person name="Kim D.-U."/>
        </authorList>
    </citation>
    <scope>NUCLEOTIDE SEQUENCE [LARGE SCALE GENOMIC DNA]</scope>
    <source>
        <strain evidence="3 4">KACC14197</strain>
    </source>
</reference>
<keyword evidence="2" id="KW-0812">Transmembrane</keyword>
<feature type="transmembrane region" description="Helical" evidence="2">
    <location>
        <begin position="52"/>
        <end position="70"/>
    </location>
</feature>
<evidence type="ECO:0000256" key="1">
    <source>
        <dbReference type="SAM" id="MobiDB-lite"/>
    </source>
</evidence>
<accession>A0ABU9DC87</accession>
<evidence type="ECO:0000256" key="2">
    <source>
        <dbReference type="SAM" id="Phobius"/>
    </source>
</evidence>
<evidence type="ECO:0000313" key="4">
    <source>
        <dbReference type="Proteomes" id="UP001469365"/>
    </source>
</evidence>
<evidence type="ECO:0000313" key="3">
    <source>
        <dbReference type="EMBL" id="MEK8126455.1"/>
    </source>
</evidence>
<dbReference type="RefSeq" id="WP_341413513.1">
    <property type="nucleotide sequence ID" value="NZ_JBBPCC010000001.1"/>
</dbReference>
<comment type="caution">
    <text evidence="3">The sequence shown here is derived from an EMBL/GenBank/DDBJ whole genome shotgun (WGS) entry which is preliminary data.</text>
</comment>
<organism evidence="3 4">
    <name type="scientific">Paenibacillus filicis</name>
    <dbReference type="NCBI Taxonomy" id="669464"/>
    <lineage>
        <taxon>Bacteria</taxon>
        <taxon>Bacillati</taxon>
        <taxon>Bacillota</taxon>
        <taxon>Bacilli</taxon>
        <taxon>Bacillales</taxon>
        <taxon>Paenibacillaceae</taxon>
        <taxon>Paenibacillus</taxon>
    </lineage>
</organism>
<protein>
    <submittedName>
        <fullName evidence="3">Uncharacterized protein</fullName>
    </submittedName>
</protein>
<sequence length="119" mass="12952">MNEIKAAAWGKTRQMGKAKFVMIRGVLLWGITLAALFTAIELFSQRSLQSSWLTVRLLVFGIVGFFAANFQWDGNERKYAAFQQNSAPSKSGGSGTGNSKSGSKHAGPSRTGKPKARRK</sequence>